<dbReference type="EMBL" id="JAAMPC010000003">
    <property type="protein sequence ID" value="KAG2323589.1"/>
    <property type="molecule type" value="Genomic_DNA"/>
</dbReference>
<dbReference type="AlphaFoldDB" id="A0A8X8B4E5"/>
<sequence length="124" mass="13572">MAGGRSRLRNRGRGTSYGSTFLGTPDNVPDSQIPSVPQAVDHAAEEGAPPTLARLYKLTHQHADGTFSHPRAEKLCNDVEARFKRSDSGARKSGRCTVQLYAIEQDRIFEQVARRKGRIPGIGV</sequence>
<organism evidence="2 3">
    <name type="scientific">Brassica carinata</name>
    <name type="common">Ethiopian mustard</name>
    <name type="synonym">Abyssinian cabbage</name>
    <dbReference type="NCBI Taxonomy" id="52824"/>
    <lineage>
        <taxon>Eukaryota</taxon>
        <taxon>Viridiplantae</taxon>
        <taxon>Streptophyta</taxon>
        <taxon>Embryophyta</taxon>
        <taxon>Tracheophyta</taxon>
        <taxon>Spermatophyta</taxon>
        <taxon>Magnoliopsida</taxon>
        <taxon>eudicotyledons</taxon>
        <taxon>Gunneridae</taxon>
        <taxon>Pentapetalae</taxon>
        <taxon>rosids</taxon>
        <taxon>malvids</taxon>
        <taxon>Brassicales</taxon>
        <taxon>Brassicaceae</taxon>
        <taxon>Brassiceae</taxon>
        <taxon>Brassica</taxon>
    </lineage>
</organism>
<protein>
    <submittedName>
        <fullName evidence="2">Uncharacterized protein</fullName>
    </submittedName>
</protein>
<proteinExistence type="predicted"/>
<keyword evidence="3" id="KW-1185">Reference proteome</keyword>
<gene>
    <name evidence="2" type="ORF">Bca52824_016802</name>
</gene>
<evidence type="ECO:0000256" key="1">
    <source>
        <dbReference type="SAM" id="MobiDB-lite"/>
    </source>
</evidence>
<evidence type="ECO:0000313" key="3">
    <source>
        <dbReference type="Proteomes" id="UP000886595"/>
    </source>
</evidence>
<accession>A0A8X8B4E5</accession>
<dbReference type="Pfam" id="PF03004">
    <property type="entry name" value="Transposase_24"/>
    <property type="match status" value="1"/>
</dbReference>
<name>A0A8X8B4E5_BRACI</name>
<feature type="region of interest" description="Disordered" evidence="1">
    <location>
        <begin position="1"/>
        <end position="47"/>
    </location>
</feature>
<dbReference type="Proteomes" id="UP000886595">
    <property type="component" value="Unassembled WGS sequence"/>
</dbReference>
<comment type="caution">
    <text evidence="2">The sequence shown here is derived from an EMBL/GenBank/DDBJ whole genome shotgun (WGS) entry which is preliminary data.</text>
</comment>
<evidence type="ECO:0000313" key="2">
    <source>
        <dbReference type="EMBL" id="KAG2323589.1"/>
    </source>
</evidence>
<reference evidence="2 3" key="1">
    <citation type="submission" date="2020-02" db="EMBL/GenBank/DDBJ databases">
        <authorList>
            <person name="Ma Q."/>
            <person name="Huang Y."/>
            <person name="Song X."/>
            <person name="Pei D."/>
        </authorList>
    </citation>
    <scope>NUCLEOTIDE SEQUENCE [LARGE SCALE GENOMIC DNA]</scope>
    <source>
        <strain evidence="2">Sxm20200214</strain>
        <tissue evidence="2">Leaf</tissue>
    </source>
</reference>
<feature type="compositionally biased region" description="Basic residues" evidence="1">
    <location>
        <begin position="1"/>
        <end position="12"/>
    </location>
</feature>
<dbReference type="InterPro" id="IPR004252">
    <property type="entry name" value="Probable_transposase_24"/>
</dbReference>